<dbReference type="SUPFAM" id="SSF52058">
    <property type="entry name" value="L domain-like"/>
    <property type="match status" value="1"/>
</dbReference>
<dbReference type="AlphaFoldDB" id="A0A8J1U2D6"/>
<evidence type="ECO:0000313" key="1">
    <source>
        <dbReference type="EMBL" id="CAH1792032.1"/>
    </source>
</evidence>
<sequence length="392" mass="45222">MSMFICDKKPHHNFYGYELLLLRKLQVDHELLLEIQKKLLDGDSSENWPCDDIPCSLWYLAVTLERRKERFVTFLKEKFSKPRTVKFGETLLSSYLSRHQFTELFLDGIFKYGDDNTLPTEVFKCRSVRSLSLKYNYLDRIPPDIGRMVSLEYLALTNNKLQNKAIPQTLIFCSRLHTLLLDNNLLDALPGFLLQMPSLRTVHRHGNHNYFKSTFMWYHTDVNERILPVSGVHDYSAPRVTQPDSMQFWAAKAVLSLKLNFYKDPAVAGVLKDYISDIYSQFNICGYCHSAKRNTRPGYKVITFKNPYLGNTCVPFQHWACSQNCSLDIEVPARLEQISKAKDLDHAYEKYIKVMQHTASNTALKLRSNEANHAPPRGSHSMSKTGCGCAIM</sequence>
<dbReference type="Proteomes" id="UP000749559">
    <property type="component" value="Unassembled WGS sequence"/>
</dbReference>
<accession>A0A8J1U2D6</accession>
<proteinExistence type="predicted"/>
<dbReference type="InterPro" id="IPR052592">
    <property type="entry name" value="LRR-RLK"/>
</dbReference>
<reference evidence="1" key="1">
    <citation type="submission" date="2022-03" db="EMBL/GenBank/DDBJ databases">
        <authorList>
            <person name="Martin C."/>
        </authorList>
    </citation>
    <scope>NUCLEOTIDE SEQUENCE</scope>
</reference>
<dbReference type="InterPro" id="IPR032675">
    <property type="entry name" value="LRR_dom_sf"/>
</dbReference>
<dbReference type="OrthoDB" id="17912at2759"/>
<organism evidence="1 2">
    <name type="scientific">Owenia fusiformis</name>
    <name type="common">Polychaete worm</name>
    <dbReference type="NCBI Taxonomy" id="6347"/>
    <lineage>
        <taxon>Eukaryota</taxon>
        <taxon>Metazoa</taxon>
        <taxon>Spiralia</taxon>
        <taxon>Lophotrochozoa</taxon>
        <taxon>Annelida</taxon>
        <taxon>Polychaeta</taxon>
        <taxon>Sedentaria</taxon>
        <taxon>Canalipalpata</taxon>
        <taxon>Sabellida</taxon>
        <taxon>Oweniida</taxon>
        <taxon>Oweniidae</taxon>
        <taxon>Owenia</taxon>
    </lineage>
</organism>
<dbReference type="EMBL" id="CAIIXF020000008">
    <property type="protein sequence ID" value="CAH1792032.1"/>
    <property type="molecule type" value="Genomic_DNA"/>
</dbReference>
<keyword evidence="2" id="KW-1185">Reference proteome</keyword>
<evidence type="ECO:0000313" key="2">
    <source>
        <dbReference type="Proteomes" id="UP000749559"/>
    </source>
</evidence>
<name>A0A8J1U2D6_OWEFU</name>
<dbReference type="PANTHER" id="PTHR48054:SF82">
    <property type="entry name" value="LRR RECEPTOR-LIKE SERINE_THREONINE-PROTEIN KINASE FLS2"/>
    <property type="match status" value="1"/>
</dbReference>
<dbReference type="Gene3D" id="3.80.10.10">
    <property type="entry name" value="Ribonuclease Inhibitor"/>
    <property type="match status" value="1"/>
</dbReference>
<comment type="caution">
    <text evidence="1">The sequence shown here is derived from an EMBL/GenBank/DDBJ whole genome shotgun (WGS) entry which is preliminary data.</text>
</comment>
<gene>
    <name evidence="1" type="ORF">OFUS_LOCUS17057</name>
</gene>
<dbReference type="PANTHER" id="PTHR48054">
    <property type="entry name" value="RECEPTOR KINASE-LIKE PROTEIN XA21"/>
    <property type="match status" value="1"/>
</dbReference>
<protein>
    <submittedName>
        <fullName evidence="1">Uncharacterized protein</fullName>
    </submittedName>
</protein>